<protein>
    <submittedName>
        <fullName evidence="2">Co2+/Mg2+ efflux protein ApaG</fullName>
    </submittedName>
</protein>
<sequence length="128" mass="14294">MVQQVTQGIKISVKTKFDGTYYKDRVMLYAFSYMVTIENQSKDTVQLTSRSWIIKDSLNGIESIEGEGVIGQKPVLAPGKKYAYTSSALLFSPFGAMKGYFNMVNFTTTSDFRVSIPLFNLSAPFSTN</sequence>
<dbReference type="InterPro" id="IPR036767">
    <property type="entry name" value="ApaG_sf"/>
</dbReference>
<dbReference type="PANTHER" id="PTHR14289">
    <property type="entry name" value="F-BOX ONLY PROTEIN 3"/>
    <property type="match status" value="1"/>
</dbReference>
<dbReference type="PROSITE" id="PS51087">
    <property type="entry name" value="APAG"/>
    <property type="match status" value="1"/>
</dbReference>
<dbReference type="RefSeq" id="WP_290253733.1">
    <property type="nucleotide sequence ID" value="NZ_JAUGQQ010000002.1"/>
</dbReference>
<reference evidence="2 3" key="1">
    <citation type="submission" date="2023-06" db="EMBL/GenBank/DDBJ databases">
        <authorList>
            <person name="Ye Y.-Q."/>
            <person name="Du Z.-J."/>
        </authorList>
    </citation>
    <scope>NUCLEOTIDE SEQUENCE [LARGE SCALE GENOMIC DNA]</scope>
    <source>
        <strain evidence="2 3">SDUM287046</strain>
    </source>
</reference>
<feature type="domain" description="ApaG" evidence="1">
    <location>
        <begin position="3"/>
        <end position="128"/>
    </location>
</feature>
<dbReference type="NCBIfam" id="NF003967">
    <property type="entry name" value="PRK05461.1"/>
    <property type="match status" value="1"/>
</dbReference>
<evidence type="ECO:0000313" key="3">
    <source>
        <dbReference type="Proteomes" id="UP001244787"/>
    </source>
</evidence>
<organism evidence="2 3">
    <name type="scientific">Aequorivita aurantiaca</name>
    <dbReference type="NCBI Taxonomy" id="3053356"/>
    <lineage>
        <taxon>Bacteria</taxon>
        <taxon>Pseudomonadati</taxon>
        <taxon>Bacteroidota</taxon>
        <taxon>Flavobacteriia</taxon>
        <taxon>Flavobacteriales</taxon>
        <taxon>Flavobacteriaceae</taxon>
        <taxon>Aequorivita</taxon>
    </lineage>
</organism>
<dbReference type="InterPro" id="IPR007474">
    <property type="entry name" value="ApaG_domain"/>
</dbReference>
<evidence type="ECO:0000259" key="1">
    <source>
        <dbReference type="PROSITE" id="PS51087"/>
    </source>
</evidence>
<dbReference type="PANTHER" id="PTHR14289:SF16">
    <property type="entry name" value="POLYMERASE DELTA-INTERACTING PROTEIN 2"/>
    <property type="match status" value="1"/>
</dbReference>
<dbReference type="Proteomes" id="UP001244787">
    <property type="component" value="Unassembled WGS sequence"/>
</dbReference>
<keyword evidence="3" id="KW-1185">Reference proteome</keyword>
<comment type="caution">
    <text evidence="2">The sequence shown here is derived from an EMBL/GenBank/DDBJ whole genome shotgun (WGS) entry which is preliminary data.</text>
</comment>
<evidence type="ECO:0000313" key="2">
    <source>
        <dbReference type="EMBL" id="MDN3723646.1"/>
    </source>
</evidence>
<proteinExistence type="predicted"/>
<dbReference type="SUPFAM" id="SSF110069">
    <property type="entry name" value="ApaG-like"/>
    <property type="match status" value="1"/>
</dbReference>
<dbReference type="Gene3D" id="2.60.40.1470">
    <property type="entry name" value="ApaG domain"/>
    <property type="match status" value="1"/>
</dbReference>
<gene>
    <name evidence="2" type="primary">apaG</name>
    <name evidence="2" type="ORF">QRD02_04580</name>
</gene>
<accession>A0ABT8DEC6</accession>
<name>A0ABT8DEC6_9FLAO</name>
<dbReference type="Pfam" id="PF04379">
    <property type="entry name" value="DUF525"/>
    <property type="match status" value="1"/>
</dbReference>
<dbReference type="EMBL" id="JAUGQQ010000002">
    <property type="protein sequence ID" value="MDN3723646.1"/>
    <property type="molecule type" value="Genomic_DNA"/>
</dbReference>